<evidence type="ECO:0000313" key="3">
    <source>
        <dbReference type="Proteomes" id="UP001221757"/>
    </source>
</evidence>
<evidence type="ECO:0000256" key="1">
    <source>
        <dbReference type="SAM" id="MobiDB-lite"/>
    </source>
</evidence>
<gene>
    <name evidence="2" type="ORF">B0H17DRAFT_10364</name>
</gene>
<name>A0AAD7GSL5_MYCRO</name>
<organism evidence="2 3">
    <name type="scientific">Mycena rosella</name>
    <name type="common">Pink bonnet</name>
    <name type="synonym">Agaricus rosellus</name>
    <dbReference type="NCBI Taxonomy" id="1033263"/>
    <lineage>
        <taxon>Eukaryota</taxon>
        <taxon>Fungi</taxon>
        <taxon>Dikarya</taxon>
        <taxon>Basidiomycota</taxon>
        <taxon>Agaricomycotina</taxon>
        <taxon>Agaricomycetes</taxon>
        <taxon>Agaricomycetidae</taxon>
        <taxon>Agaricales</taxon>
        <taxon>Marasmiineae</taxon>
        <taxon>Mycenaceae</taxon>
        <taxon>Mycena</taxon>
    </lineage>
</organism>
<keyword evidence="3" id="KW-1185">Reference proteome</keyword>
<comment type="caution">
    <text evidence="2">The sequence shown here is derived from an EMBL/GenBank/DDBJ whole genome shotgun (WGS) entry which is preliminary data.</text>
</comment>
<evidence type="ECO:0000313" key="2">
    <source>
        <dbReference type="EMBL" id="KAJ7704412.1"/>
    </source>
</evidence>
<sequence length="162" mass="18195">MTSSRNAVLYSPPSAPVHLFPSFPGKRMKTRITRHSSRASCQTPYSTSCQSLDASLRQDCDNHDSTTTPTLFSMPPSVEIHTRHRLPHLPLDTVLRRACYIDPPIPPSSQLRPPLRLRRLQSTAFVGLQLRQVESPLKMDRRGSAGLGHTSLLPPMPRRPRI</sequence>
<reference evidence="2" key="1">
    <citation type="submission" date="2023-03" db="EMBL/GenBank/DDBJ databases">
        <title>Massive genome expansion in bonnet fungi (Mycena s.s.) driven by repeated elements and novel gene families across ecological guilds.</title>
        <authorList>
            <consortium name="Lawrence Berkeley National Laboratory"/>
            <person name="Harder C.B."/>
            <person name="Miyauchi S."/>
            <person name="Viragh M."/>
            <person name="Kuo A."/>
            <person name="Thoen E."/>
            <person name="Andreopoulos B."/>
            <person name="Lu D."/>
            <person name="Skrede I."/>
            <person name="Drula E."/>
            <person name="Henrissat B."/>
            <person name="Morin E."/>
            <person name="Kohler A."/>
            <person name="Barry K."/>
            <person name="LaButti K."/>
            <person name="Morin E."/>
            <person name="Salamov A."/>
            <person name="Lipzen A."/>
            <person name="Mereny Z."/>
            <person name="Hegedus B."/>
            <person name="Baldrian P."/>
            <person name="Stursova M."/>
            <person name="Weitz H."/>
            <person name="Taylor A."/>
            <person name="Grigoriev I.V."/>
            <person name="Nagy L.G."/>
            <person name="Martin F."/>
            <person name="Kauserud H."/>
        </authorList>
    </citation>
    <scope>NUCLEOTIDE SEQUENCE</scope>
    <source>
        <strain evidence="2">CBHHK067</strain>
    </source>
</reference>
<protein>
    <submittedName>
        <fullName evidence="2">Uncharacterized protein</fullName>
    </submittedName>
</protein>
<dbReference type="AlphaFoldDB" id="A0AAD7GSL5"/>
<proteinExistence type="predicted"/>
<accession>A0AAD7GSL5</accession>
<dbReference type="Proteomes" id="UP001221757">
    <property type="component" value="Unassembled WGS sequence"/>
</dbReference>
<dbReference type="EMBL" id="JARKIE010000010">
    <property type="protein sequence ID" value="KAJ7704412.1"/>
    <property type="molecule type" value="Genomic_DNA"/>
</dbReference>
<feature type="region of interest" description="Disordered" evidence="1">
    <location>
        <begin position="140"/>
        <end position="162"/>
    </location>
</feature>